<evidence type="ECO:0000256" key="10">
    <source>
        <dbReference type="SAM" id="MobiDB-lite"/>
    </source>
</evidence>
<evidence type="ECO:0000256" key="3">
    <source>
        <dbReference type="ARBA" id="ARBA00022679"/>
    </source>
</evidence>
<feature type="region of interest" description="Disordered" evidence="10">
    <location>
        <begin position="24"/>
        <end position="195"/>
    </location>
</feature>
<dbReference type="PROSITE" id="PS50127">
    <property type="entry name" value="UBC_2"/>
    <property type="match status" value="1"/>
</dbReference>
<evidence type="ECO:0000256" key="8">
    <source>
        <dbReference type="ARBA" id="ARBA00022884"/>
    </source>
</evidence>
<name>A0A8X7QAD3_BRACI</name>
<dbReference type="SUPFAM" id="SSF54495">
    <property type="entry name" value="UBC-like"/>
    <property type="match status" value="1"/>
</dbReference>
<dbReference type="InterPro" id="IPR057735">
    <property type="entry name" value="UBE2O-like_tSH3-B"/>
</dbReference>
<evidence type="ECO:0000256" key="2">
    <source>
        <dbReference type="ARBA" id="ARBA00022553"/>
    </source>
</evidence>
<dbReference type="CDD" id="cd12283">
    <property type="entry name" value="RRM1_RBM39_like"/>
    <property type="match status" value="1"/>
</dbReference>
<keyword evidence="3" id="KW-0808">Transferase</keyword>
<evidence type="ECO:0000256" key="9">
    <source>
        <dbReference type="PROSITE-ProRule" id="PRU00176"/>
    </source>
</evidence>
<feature type="compositionally biased region" description="Basic and acidic residues" evidence="10">
    <location>
        <begin position="1163"/>
        <end position="1187"/>
    </location>
</feature>
<feature type="compositionally biased region" description="Basic and acidic residues" evidence="10">
    <location>
        <begin position="83"/>
        <end position="140"/>
    </location>
</feature>
<dbReference type="SMART" id="SM00360">
    <property type="entry name" value="RRM"/>
    <property type="match status" value="3"/>
</dbReference>
<keyword evidence="5" id="KW-0547">Nucleotide-binding</keyword>
<feature type="compositionally biased region" description="Basic and acidic residues" evidence="10">
    <location>
        <begin position="1371"/>
        <end position="1382"/>
    </location>
</feature>
<evidence type="ECO:0000259" key="11">
    <source>
        <dbReference type="PROSITE" id="PS50102"/>
    </source>
</evidence>
<dbReference type="SUPFAM" id="SSF54928">
    <property type="entry name" value="RNA-binding domain, RBD"/>
    <property type="match status" value="2"/>
</dbReference>
<feature type="compositionally biased region" description="Acidic residues" evidence="10">
    <location>
        <begin position="652"/>
        <end position="688"/>
    </location>
</feature>
<keyword evidence="2" id="KW-0597">Phosphoprotein</keyword>
<feature type="compositionally biased region" description="Basic residues" evidence="10">
    <location>
        <begin position="141"/>
        <end position="151"/>
    </location>
</feature>
<dbReference type="InterPro" id="IPR035979">
    <property type="entry name" value="RBD_domain_sf"/>
</dbReference>
<dbReference type="Proteomes" id="UP000886595">
    <property type="component" value="Unassembled WGS sequence"/>
</dbReference>
<feature type="region of interest" description="Disordered" evidence="10">
    <location>
        <begin position="603"/>
        <end position="703"/>
    </location>
</feature>
<dbReference type="PANTHER" id="PTHR48036">
    <property type="entry name" value="SPLICING FACTOR (PAD-1), PUTATIVE (AFU_ORTHOLOGUE AFUA_1G15810)-RELATED"/>
    <property type="match status" value="1"/>
</dbReference>
<feature type="region of interest" description="Disordered" evidence="10">
    <location>
        <begin position="378"/>
        <end position="399"/>
    </location>
</feature>
<dbReference type="EMBL" id="JAAMPC010000014">
    <property type="protein sequence ID" value="KAG2266584.1"/>
    <property type="molecule type" value="Genomic_DNA"/>
</dbReference>
<dbReference type="InterPro" id="IPR057733">
    <property type="entry name" value="UBE2O-like_SH3-B"/>
</dbReference>
<dbReference type="NCBIfam" id="TIGR01622">
    <property type="entry name" value="SF-CC1"/>
    <property type="match status" value="1"/>
</dbReference>
<dbReference type="InterPro" id="IPR003954">
    <property type="entry name" value="RRM_euk-type"/>
</dbReference>
<feature type="compositionally biased region" description="Basic residues" evidence="10">
    <location>
        <begin position="70"/>
        <end position="82"/>
    </location>
</feature>
<feature type="region of interest" description="Disordered" evidence="10">
    <location>
        <begin position="1153"/>
        <end position="1192"/>
    </location>
</feature>
<dbReference type="InterPro" id="IPR012677">
    <property type="entry name" value="Nucleotide-bd_a/b_plait_sf"/>
</dbReference>
<dbReference type="SMART" id="SM00361">
    <property type="entry name" value="RRM_1"/>
    <property type="match status" value="2"/>
</dbReference>
<keyword evidence="6" id="KW-0833">Ubl conjugation pathway</keyword>
<dbReference type="Pfam" id="PF23044">
    <property type="entry name" value="SH3-C_UBE2O"/>
    <property type="match status" value="1"/>
</dbReference>
<feature type="domain" description="RRM" evidence="11">
    <location>
        <begin position="198"/>
        <end position="275"/>
    </location>
</feature>
<dbReference type="InterPro" id="IPR006509">
    <property type="entry name" value="RBM39_SF"/>
</dbReference>
<feature type="compositionally biased region" description="Basic and acidic residues" evidence="10">
    <location>
        <begin position="182"/>
        <end position="195"/>
    </location>
</feature>
<protein>
    <recommendedName>
        <fullName evidence="1">E2 ubiquitin-conjugating enzyme</fullName>
        <ecNumber evidence="1">2.3.2.23</ecNumber>
    </recommendedName>
</protein>
<evidence type="ECO:0000256" key="4">
    <source>
        <dbReference type="ARBA" id="ARBA00022737"/>
    </source>
</evidence>
<dbReference type="GO" id="GO:0061631">
    <property type="term" value="F:ubiquitin conjugating enzyme activity"/>
    <property type="evidence" value="ECO:0007669"/>
    <property type="project" value="UniProtKB-EC"/>
</dbReference>
<feature type="domain" description="UBC core" evidence="12">
    <location>
        <begin position="1419"/>
        <end position="1602"/>
    </location>
</feature>
<evidence type="ECO:0000313" key="13">
    <source>
        <dbReference type="EMBL" id="KAG2266584.1"/>
    </source>
</evidence>
<feature type="compositionally biased region" description="Polar residues" evidence="10">
    <location>
        <begin position="1322"/>
        <end position="1339"/>
    </location>
</feature>
<dbReference type="SMART" id="SM00212">
    <property type="entry name" value="UBCc"/>
    <property type="match status" value="1"/>
</dbReference>
<evidence type="ECO:0000256" key="6">
    <source>
        <dbReference type="ARBA" id="ARBA00022786"/>
    </source>
</evidence>
<evidence type="ECO:0000313" key="14">
    <source>
        <dbReference type="Proteomes" id="UP000886595"/>
    </source>
</evidence>
<keyword evidence="14" id="KW-1185">Reference proteome</keyword>
<feature type="compositionally biased region" description="Basic and acidic residues" evidence="10">
    <location>
        <begin position="39"/>
        <end position="61"/>
    </location>
</feature>
<dbReference type="GO" id="GO:0005634">
    <property type="term" value="C:nucleus"/>
    <property type="evidence" value="ECO:0007669"/>
    <property type="project" value="InterPro"/>
</dbReference>
<feature type="domain" description="RRM" evidence="11">
    <location>
        <begin position="477"/>
        <end position="560"/>
    </location>
</feature>
<evidence type="ECO:0000256" key="7">
    <source>
        <dbReference type="ARBA" id="ARBA00022840"/>
    </source>
</evidence>
<dbReference type="Gene3D" id="3.10.110.10">
    <property type="entry name" value="Ubiquitin Conjugating Enzyme"/>
    <property type="match status" value="1"/>
</dbReference>
<evidence type="ECO:0000256" key="5">
    <source>
        <dbReference type="ARBA" id="ARBA00022741"/>
    </source>
</evidence>
<dbReference type="Pfam" id="PF23046">
    <property type="entry name" value="tSH3-B_UBE2O"/>
    <property type="match status" value="1"/>
</dbReference>
<dbReference type="CDD" id="cd23837">
    <property type="entry name" value="UBCc_UBE2O"/>
    <property type="match status" value="1"/>
</dbReference>
<reference evidence="13 14" key="1">
    <citation type="submission" date="2020-02" db="EMBL/GenBank/DDBJ databases">
        <authorList>
            <person name="Ma Q."/>
            <person name="Huang Y."/>
            <person name="Song X."/>
            <person name="Pei D."/>
        </authorList>
    </citation>
    <scope>NUCLEOTIDE SEQUENCE [LARGE SCALE GENOMIC DNA]</scope>
    <source>
        <strain evidence="13">Sxm20200214</strain>
        <tissue evidence="13">Leaf</tissue>
    </source>
</reference>
<keyword evidence="7" id="KW-0067">ATP-binding</keyword>
<dbReference type="Pfam" id="PF15519">
    <property type="entry name" value="RBM39linker"/>
    <property type="match status" value="1"/>
</dbReference>
<dbReference type="CDD" id="cd12285">
    <property type="entry name" value="RRM3_RBM39_like"/>
    <property type="match status" value="1"/>
</dbReference>
<dbReference type="OrthoDB" id="47801at2759"/>
<organism evidence="13 14">
    <name type="scientific">Brassica carinata</name>
    <name type="common">Ethiopian mustard</name>
    <name type="synonym">Abyssinian cabbage</name>
    <dbReference type="NCBI Taxonomy" id="52824"/>
    <lineage>
        <taxon>Eukaryota</taxon>
        <taxon>Viridiplantae</taxon>
        <taxon>Streptophyta</taxon>
        <taxon>Embryophyta</taxon>
        <taxon>Tracheophyta</taxon>
        <taxon>Spermatophyta</taxon>
        <taxon>Magnoliopsida</taxon>
        <taxon>eudicotyledons</taxon>
        <taxon>Gunneridae</taxon>
        <taxon>Pentapetalae</taxon>
        <taxon>rosids</taxon>
        <taxon>malvids</taxon>
        <taxon>Brassicales</taxon>
        <taxon>Brassicaceae</taxon>
        <taxon>Brassiceae</taxon>
        <taxon>Brassica</taxon>
    </lineage>
</organism>
<dbReference type="Pfam" id="PF00179">
    <property type="entry name" value="UQ_con"/>
    <property type="match status" value="1"/>
</dbReference>
<dbReference type="GO" id="GO:0005524">
    <property type="term" value="F:ATP binding"/>
    <property type="evidence" value="ECO:0007669"/>
    <property type="project" value="UniProtKB-KW"/>
</dbReference>
<dbReference type="GO" id="GO:0003723">
    <property type="term" value="F:RNA binding"/>
    <property type="evidence" value="ECO:0007669"/>
    <property type="project" value="UniProtKB-UniRule"/>
</dbReference>
<feature type="domain" description="RRM" evidence="11">
    <location>
        <begin position="301"/>
        <end position="378"/>
    </location>
</feature>
<feature type="compositionally biased region" description="Polar residues" evidence="10">
    <location>
        <begin position="1272"/>
        <end position="1287"/>
    </location>
</feature>
<keyword evidence="4" id="KW-0677">Repeat</keyword>
<dbReference type="CDD" id="cd12284">
    <property type="entry name" value="RRM2_RBM23_RBM39"/>
    <property type="match status" value="1"/>
</dbReference>
<feature type="compositionally biased region" description="Basic and acidic residues" evidence="10">
    <location>
        <begin position="152"/>
        <end position="174"/>
    </location>
</feature>
<evidence type="ECO:0000256" key="1">
    <source>
        <dbReference type="ARBA" id="ARBA00012486"/>
    </source>
</evidence>
<dbReference type="InterPro" id="IPR057732">
    <property type="entry name" value="SH3-A_UBE2O"/>
</dbReference>
<dbReference type="InterPro" id="IPR029123">
    <property type="entry name" value="RBM39_linker"/>
</dbReference>
<dbReference type="Pfam" id="PF23048">
    <property type="entry name" value="SH3-A_UBE2O"/>
    <property type="match status" value="1"/>
</dbReference>
<proteinExistence type="predicted"/>
<feature type="compositionally biased region" description="Low complexity" evidence="10">
    <location>
        <begin position="1240"/>
        <end position="1252"/>
    </location>
</feature>
<sequence>MLIIFGIGVGVMDFDEYEYLEKTVENPHLENNEVENGGGDEKPKSEVKERSRSSRHRSDDKRDEDEDGRRSKRSRSHHRSRSRDRERDRHRSSRDHRDRERGGRDREKDRDKEERNGKEREGGKDKDRDSNHEKDRERDRSRRSRSRSERRRSREREKSQEIETKERDTKDRDRDRRRHKDKKEDKVEPEADPERDQRTVFAYQIALRATERDVYEFFSRAGKVRDVRIIMDRISRRSRGIGYVEFYETMSVPMAIALSGQPLLGQPVMVKPSEAEKNLVQSTTAAAGAGGMLGPYSGGARRLYVGNLHVNMSEDDLRKVFESFGSVELVQVPRDETGHCKGFGFVQFARLEDARNAVNLNGQLEIAGRAIKVSAVTDQTEVPDAGQAQNTGDLDDDDGAGLSLNAQSRAALMMKLDRSGTSSSTGLTAVPSILGATSTVSPLVAPVVQGGFPAVAGLAGLSVHVPAVVDPVGVPSECLLLKNMFDPSTETELDFDKDIEEDVRDECSKFGELNHIFVDKNSMGFVYLRFENAQAAMGAQRALHGRWFAGKMITATYMTTETYEAKFPQTSVEMMEHEQDDPGTAPHGGVDSLLENSLASESMCDHPTVSNNSVHTDKAEDSGSNEHPNIYREDIVRSNKTGSIGVVSEVAGDSDSDMSDDDDDDDDEEDDEDNSNDDDDDDDDGEEEEGKKGNEDNSGNYKCGTLEGDQIRVLWMDDDTEPVQGVKDLTVVDRGFLHGDYVASASEPTGQVGVVVDANISVDLLAPDGSVHKDISTKKLKRIRDFAVGDYVVHGPWLGRVDDVLDNVTVLFDDGSMCKVLRAEPLQLKPITKNNLEEDANFPYHPGQRVKASSSSVLKTSRWLSGLWKPNRLEGTVTKVTAGSIFVYWIASAGVGPDSSVSPPEEQSPSDLTLLSSFTHANWQVGDWCLLPSVNQSATIPLHKHVSKLRLYDSQANQHQKDEVSEKNEYAGITAEALPKETSVSSLSKEPAHEPWPLHRKKIRKLVIKKDKKVKKKEESFERSLLIVNSRTRVDVAWQDGTVECGREATTLIPIETPGDHEFVAEQYVVEKASDDDDNKTEAKRVGVVKSVNAKERTASVRWLKPLGRAEEPREFDEEEIVSVYELEGHPDYDYCYGDVVVRLSPVTIALPASSSGNSLEEATEKDNGDQDTETHQEATVHDREENEVNTDLSELSWVGNITGLKDGDIEVTWADGVVSTVGPQAVYVVGRDDDDESTGAESDSSDAASWETVDDDDKGAPEIPEEDHGRSSFTEGNSDAETNAENDSGRNGALALPLAAIEFVTRLASGIFSRGRKTEDPSSSSPTGEKQAEFTNPSGERDSFLDDPTSPNLSATDNCESEGTVLENEALERSKSEKSDEPVTSEGDSCSFRRFDISQEPLDHHFLGADEQKTKERRWFKKVDRDWKILQNNLPDGIFVRVYEDRMDLLRAVIAGAYGTPYQDGLFFFDFHLPPDYPSVPPSAYYHSGGWRLNPNLYEEGKVCLSLLNTWTGRGNEVWDPKSSSILQVLVSLQGLVLNSKPYFNEAGYDRQIGTAEGEKNSLGYNENTFLLNCKTMMYLMRRPPKDFEELIKEHFKKRGYYILKACEAYMKGYLIGSLAKDASIINEHSSANSTSVGFKLMLAKIAPKLFSALSEVGADCNEFKHLQQQ</sequence>
<dbReference type="InterPro" id="IPR000504">
    <property type="entry name" value="RRM_dom"/>
</dbReference>
<dbReference type="FunFam" id="3.30.70.330:FF:000276">
    <property type="entry name" value="Splicing factor, CC1-like protein"/>
    <property type="match status" value="1"/>
</dbReference>
<dbReference type="EC" id="2.3.2.23" evidence="1"/>
<feature type="region of interest" description="Disordered" evidence="10">
    <location>
        <begin position="1314"/>
        <end position="1390"/>
    </location>
</feature>
<dbReference type="Pfam" id="PF00076">
    <property type="entry name" value="RRM_1"/>
    <property type="match status" value="3"/>
</dbReference>
<comment type="caution">
    <text evidence="13">The sequence shown here is derived from an EMBL/GenBank/DDBJ whole genome shotgun (WGS) entry which is preliminary data.</text>
</comment>
<dbReference type="GO" id="GO:0006397">
    <property type="term" value="P:mRNA processing"/>
    <property type="evidence" value="ECO:0007669"/>
    <property type="project" value="InterPro"/>
</dbReference>
<evidence type="ECO:0000259" key="12">
    <source>
        <dbReference type="PROSITE" id="PS50127"/>
    </source>
</evidence>
<dbReference type="InterPro" id="IPR016135">
    <property type="entry name" value="UBQ-conjugating_enzyme/RWD"/>
</dbReference>
<dbReference type="InterPro" id="IPR000608">
    <property type="entry name" value="UBC"/>
</dbReference>
<feature type="region of interest" description="Disordered" evidence="10">
    <location>
        <begin position="1231"/>
        <end position="1292"/>
    </location>
</feature>
<dbReference type="InterPro" id="IPR057734">
    <property type="entry name" value="UBE2O-like_SH3-C"/>
</dbReference>
<gene>
    <name evidence="13" type="ORF">Bca52824_073663</name>
</gene>
<dbReference type="Pfam" id="PF23043">
    <property type="entry name" value="SH3-B_UBE2O"/>
    <property type="match status" value="1"/>
</dbReference>
<dbReference type="Gene3D" id="3.30.70.330">
    <property type="match status" value="3"/>
</dbReference>
<keyword evidence="8 9" id="KW-0694">RNA-binding</keyword>
<accession>A0A8X7QAD3</accession>
<feature type="compositionally biased region" description="Polar residues" evidence="10">
    <location>
        <begin position="1350"/>
        <end position="1359"/>
    </location>
</feature>
<dbReference type="FunFam" id="3.30.70.330:FF:000601">
    <property type="entry name" value="CC1-like, splicing factor"/>
    <property type="match status" value="1"/>
</dbReference>
<dbReference type="PROSITE" id="PS50102">
    <property type="entry name" value="RRM"/>
    <property type="match status" value="3"/>
</dbReference>
<dbReference type="FunFam" id="3.10.110.10:FF:000028">
    <property type="entry name" value="Probable ubiquitin-conjugating enzyme E2 23"/>
    <property type="match status" value="1"/>
</dbReference>